<dbReference type="Pfam" id="PF13175">
    <property type="entry name" value="AAA_15"/>
    <property type="match status" value="1"/>
</dbReference>
<dbReference type="AlphaFoldDB" id="A0A8T3VLC6"/>
<sequence>MFNKMNVSKYLFSMKNKFSYDMFLEKFRIQNFRGIHDLTLTFNKGLNIIIGENNSGKTRIIDALRLCLGYKDVDRTIYINENDFTVGLPETESIEFSLYFKGNPDEQELFYDIFNPETQYLEIHFKYYIKVKNNRKRIYNKVWGGSFEGQQIPDEIFQELYHIYLDPLRDSRRYLHPGRNNILGKFFSKVESAEYDKNELIQDLNEQINEHRIIDFIKSSKEGYIDSHLDGMTHNDFPQFDINLIPEEYDAFVNNFFITLPIESGNLELSQNGLGYNNLIYMSILLGNLRDSNDDESIYTALCVEEPEAHLHPQLQKSFFNYLMEFLDNDYAFQIFMTSHSPILVSHANLESLIILENINNEISAINWYDLNLDEKDEIYFKKFFDMSKVNLLFSKKVIIVEGRTEGILLQLFDKTKFNLLNNENIEIIETDSKDSMEHYIKLFSINENKLNLKKKCVVLIDNDKKNVDSSPSELSKKFKREYCKENICIFESEKDIEFEIIHANIDNIDLLEELLVDNFVVKNISLTQEFISSLRDPTSNKKEEIFKYLNKKKIKKTNFAIKIVEEWENFDNFKIPEVIENLFEFLKED</sequence>
<evidence type="ECO:0000313" key="3">
    <source>
        <dbReference type="EMBL" id="MBE6510191.1"/>
    </source>
</evidence>
<dbReference type="InterPro" id="IPR051396">
    <property type="entry name" value="Bact_Antivir_Def_Nuclease"/>
</dbReference>
<dbReference type="InterPro" id="IPR034139">
    <property type="entry name" value="TOPRIM_OLD"/>
</dbReference>
<dbReference type="PANTHER" id="PTHR43581">
    <property type="entry name" value="ATP/GTP PHOSPHATASE"/>
    <property type="match status" value="1"/>
</dbReference>
<dbReference type="Proteomes" id="UP000713479">
    <property type="component" value="Unassembled WGS sequence"/>
</dbReference>
<name>A0A8T3VLC6_9EURY</name>
<feature type="domain" description="OLD protein-like TOPRIM" evidence="2">
    <location>
        <begin position="393"/>
        <end position="464"/>
    </location>
</feature>
<protein>
    <submittedName>
        <fullName evidence="3">DUF2813 domain-containing protein</fullName>
    </submittedName>
</protein>
<gene>
    <name evidence="3" type="ORF">E7Z74_02840</name>
</gene>
<evidence type="ECO:0000259" key="1">
    <source>
        <dbReference type="Pfam" id="PF13175"/>
    </source>
</evidence>
<dbReference type="EMBL" id="SUTF01000003">
    <property type="protein sequence ID" value="MBE6510191.1"/>
    <property type="molecule type" value="Genomic_DNA"/>
</dbReference>
<dbReference type="SUPFAM" id="SSF52540">
    <property type="entry name" value="P-loop containing nucleoside triphosphate hydrolases"/>
    <property type="match status" value="1"/>
</dbReference>
<accession>A0A8T3VLC6</accession>
<organism evidence="3 4">
    <name type="scientific">Methanobrevibacter millerae</name>
    <dbReference type="NCBI Taxonomy" id="230361"/>
    <lineage>
        <taxon>Archaea</taxon>
        <taxon>Methanobacteriati</taxon>
        <taxon>Methanobacteriota</taxon>
        <taxon>Methanomada group</taxon>
        <taxon>Methanobacteria</taxon>
        <taxon>Methanobacteriales</taxon>
        <taxon>Methanobacteriaceae</taxon>
        <taxon>Methanobrevibacter</taxon>
    </lineage>
</organism>
<dbReference type="CDD" id="cd01026">
    <property type="entry name" value="TOPRIM_OLD"/>
    <property type="match status" value="1"/>
</dbReference>
<evidence type="ECO:0000259" key="2">
    <source>
        <dbReference type="Pfam" id="PF20469"/>
    </source>
</evidence>
<feature type="domain" description="Endonuclease GajA/Old nuclease/RecF-like AAA" evidence="1">
    <location>
        <begin position="22"/>
        <end position="345"/>
    </location>
</feature>
<dbReference type="InterPro" id="IPR027417">
    <property type="entry name" value="P-loop_NTPase"/>
</dbReference>
<dbReference type="InterPro" id="IPR041685">
    <property type="entry name" value="AAA_GajA/Old/RecF-like"/>
</dbReference>
<dbReference type="Pfam" id="PF20469">
    <property type="entry name" value="OLD-like_TOPRIM"/>
    <property type="match status" value="1"/>
</dbReference>
<dbReference type="PANTHER" id="PTHR43581:SF4">
    <property type="entry name" value="ATP_GTP PHOSPHATASE"/>
    <property type="match status" value="1"/>
</dbReference>
<reference evidence="3" key="1">
    <citation type="submission" date="2019-04" db="EMBL/GenBank/DDBJ databases">
        <title>Evolution of Biomass-Degrading Anaerobic Consortia Revealed by Metagenomics.</title>
        <authorList>
            <person name="Peng X."/>
        </authorList>
    </citation>
    <scope>NUCLEOTIDE SEQUENCE</scope>
    <source>
        <strain evidence="3">SIG13</strain>
    </source>
</reference>
<evidence type="ECO:0000313" key="4">
    <source>
        <dbReference type="Proteomes" id="UP000713479"/>
    </source>
</evidence>
<proteinExistence type="predicted"/>
<dbReference type="Gene3D" id="3.40.50.300">
    <property type="entry name" value="P-loop containing nucleotide triphosphate hydrolases"/>
    <property type="match status" value="1"/>
</dbReference>
<comment type="caution">
    <text evidence="3">The sequence shown here is derived from an EMBL/GenBank/DDBJ whole genome shotgun (WGS) entry which is preliminary data.</text>
</comment>